<protein>
    <submittedName>
        <fullName evidence="3">Uncharacterized protein</fullName>
    </submittedName>
</protein>
<feature type="compositionally biased region" description="Basic and acidic residues" evidence="2">
    <location>
        <begin position="12"/>
        <end position="24"/>
    </location>
</feature>
<evidence type="ECO:0000313" key="4">
    <source>
        <dbReference type="Proteomes" id="UP001066276"/>
    </source>
</evidence>
<dbReference type="EMBL" id="JANPWB010000012">
    <property type="protein sequence ID" value="KAJ1117102.1"/>
    <property type="molecule type" value="Genomic_DNA"/>
</dbReference>
<feature type="compositionally biased region" description="Polar residues" evidence="2">
    <location>
        <begin position="1"/>
        <end position="11"/>
    </location>
</feature>
<evidence type="ECO:0000313" key="3">
    <source>
        <dbReference type="EMBL" id="KAJ1117102.1"/>
    </source>
</evidence>
<organism evidence="3 4">
    <name type="scientific">Pleurodeles waltl</name>
    <name type="common">Iberian ribbed newt</name>
    <dbReference type="NCBI Taxonomy" id="8319"/>
    <lineage>
        <taxon>Eukaryota</taxon>
        <taxon>Metazoa</taxon>
        <taxon>Chordata</taxon>
        <taxon>Craniata</taxon>
        <taxon>Vertebrata</taxon>
        <taxon>Euteleostomi</taxon>
        <taxon>Amphibia</taxon>
        <taxon>Batrachia</taxon>
        <taxon>Caudata</taxon>
        <taxon>Salamandroidea</taxon>
        <taxon>Salamandridae</taxon>
        <taxon>Pleurodelinae</taxon>
        <taxon>Pleurodeles</taxon>
    </lineage>
</organism>
<gene>
    <name evidence="3" type="ORF">NDU88_005302</name>
</gene>
<evidence type="ECO:0000256" key="2">
    <source>
        <dbReference type="SAM" id="MobiDB-lite"/>
    </source>
</evidence>
<accession>A0AAV7NM44</accession>
<reference evidence="3" key="1">
    <citation type="journal article" date="2022" name="bioRxiv">
        <title>Sequencing and chromosome-scale assembly of the giantPleurodeles waltlgenome.</title>
        <authorList>
            <person name="Brown T."/>
            <person name="Elewa A."/>
            <person name="Iarovenko S."/>
            <person name="Subramanian E."/>
            <person name="Araus A.J."/>
            <person name="Petzold A."/>
            <person name="Susuki M."/>
            <person name="Suzuki K.-i.T."/>
            <person name="Hayashi T."/>
            <person name="Toyoda A."/>
            <person name="Oliveira C."/>
            <person name="Osipova E."/>
            <person name="Leigh N.D."/>
            <person name="Simon A."/>
            <person name="Yun M.H."/>
        </authorList>
    </citation>
    <scope>NUCLEOTIDE SEQUENCE</scope>
    <source>
        <strain evidence="3">20211129_DDA</strain>
        <tissue evidence="3">Liver</tissue>
    </source>
</reference>
<comment type="caution">
    <text evidence="3">The sequence shown here is derived from an EMBL/GenBank/DDBJ whole genome shotgun (WGS) entry which is preliminary data.</text>
</comment>
<evidence type="ECO:0000256" key="1">
    <source>
        <dbReference type="SAM" id="Coils"/>
    </source>
</evidence>
<dbReference type="AlphaFoldDB" id="A0AAV7NM44"/>
<sequence length="271" mass="30121">MGQYAAQSSDASLKKDHSAPLEKGAEPNGAQILAAMESSQHAMQTQNAAISVDVKLLRVDLRVVTERSVATEKQVMCLQSDMDTLKTSVTILEAKTQKLEARVEDTEGRGASTYLVAHAPIRGIVLHLDRFLLADDGSLDVRRVVYQVRFLLGYAPLLLECEMHMPKPAIPLWHLHPVLLGDLEYKKDLQGVLDGYLLINWGTAATQGLEWEALKVVIRGESLSKTYGIRQRLDRQLTQQEEVLAAIQRQVDSGNALEVDCLEVRDRIVDL</sequence>
<feature type="region of interest" description="Disordered" evidence="2">
    <location>
        <begin position="1"/>
        <end position="24"/>
    </location>
</feature>
<name>A0AAV7NM44_PLEWA</name>
<keyword evidence="1" id="KW-0175">Coiled coil</keyword>
<dbReference type="Proteomes" id="UP001066276">
    <property type="component" value="Chromosome 8"/>
</dbReference>
<proteinExistence type="predicted"/>
<feature type="coiled-coil region" evidence="1">
    <location>
        <begin position="82"/>
        <end position="109"/>
    </location>
</feature>
<keyword evidence="4" id="KW-1185">Reference proteome</keyword>